<keyword evidence="1" id="KW-0812">Transmembrane</keyword>
<sequence>MPNVLDVMPQIGAISAIIAYNLIVTWKRYRPQHAGAGEVR</sequence>
<feature type="transmembrane region" description="Helical" evidence="1">
    <location>
        <begin position="6"/>
        <end position="24"/>
    </location>
</feature>
<keyword evidence="1" id="KW-0472">Membrane</keyword>
<evidence type="ECO:0000313" key="2">
    <source>
        <dbReference type="EMBL" id="PKW17984.1"/>
    </source>
</evidence>
<accession>A0A2N3Y503</accession>
<comment type="caution">
    <text evidence="2">The sequence shown here is derived from an EMBL/GenBank/DDBJ whole genome shotgun (WGS) entry which is preliminary data.</text>
</comment>
<keyword evidence="1" id="KW-1133">Transmembrane helix</keyword>
<dbReference type="RefSeq" id="WP_010307614.1">
    <property type="nucleotide sequence ID" value="NZ_CP061007.1"/>
</dbReference>
<dbReference type="Proteomes" id="UP000233786">
    <property type="component" value="Unassembled WGS sequence"/>
</dbReference>
<name>A0A2N3Y503_SACSN</name>
<organism evidence="2 3">
    <name type="scientific">Saccharopolyspora spinosa</name>
    <dbReference type="NCBI Taxonomy" id="60894"/>
    <lineage>
        <taxon>Bacteria</taxon>
        <taxon>Bacillati</taxon>
        <taxon>Actinomycetota</taxon>
        <taxon>Actinomycetes</taxon>
        <taxon>Pseudonocardiales</taxon>
        <taxon>Pseudonocardiaceae</taxon>
        <taxon>Saccharopolyspora</taxon>
    </lineage>
</organism>
<dbReference type="AlphaFoldDB" id="A0A2N3Y503"/>
<keyword evidence="3" id="KW-1185">Reference proteome</keyword>
<protein>
    <submittedName>
        <fullName evidence="2">Uncharacterized protein</fullName>
    </submittedName>
</protein>
<evidence type="ECO:0000313" key="3">
    <source>
        <dbReference type="Proteomes" id="UP000233786"/>
    </source>
</evidence>
<reference evidence="2" key="1">
    <citation type="submission" date="2017-12" db="EMBL/GenBank/DDBJ databases">
        <title>Sequencing the genomes of 1000 Actinobacteria strains.</title>
        <authorList>
            <person name="Klenk H.-P."/>
        </authorList>
    </citation>
    <scope>NUCLEOTIDE SEQUENCE [LARGE SCALE GENOMIC DNA]</scope>
    <source>
        <strain evidence="2">DSM 44228</strain>
    </source>
</reference>
<dbReference type="EMBL" id="PJNB01000001">
    <property type="protein sequence ID" value="PKW17984.1"/>
    <property type="molecule type" value="Genomic_DNA"/>
</dbReference>
<gene>
    <name evidence="2" type="ORF">A8926_6027</name>
</gene>
<evidence type="ECO:0000256" key="1">
    <source>
        <dbReference type="SAM" id="Phobius"/>
    </source>
</evidence>
<proteinExistence type="predicted"/>